<gene>
    <name evidence="4" type="primary">PowCR01_080030400</name>
    <name evidence="4" type="ORF">POWCR01_080030400</name>
</gene>
<evidence type="ECO:0000313" key="5">
    <source>
        <dbReference type="Proteomes" id="UP000243200"/>
    </source>
</evidence>
<dbReference type="VEuPathDB" id="PlasmoDB:PocGH01_08032300"/>
<reference evidence="4 5" key="1">
    <citation type="submission" date="2016-06" db="EMBL/GenBank/DDBJ databases">
        <authorList>
            <consortium name="Pathogen Informatics"/>
        </authorList>
    </citation>
    <scope>NUCLEOTIDE SEQUENCE [LARGE SCALE GENOMIC DNA]</scope>
    <source>
        <strain evidence="4">PowCR01</strain>
    </source>
</reference>
<evidence type="ECO:0000256" key="2">
    <source>
        <dbReference type="SAM" id="MobiDB-lite"/>
    </source>
</evidence>
<sequence>MQSVHGQNKSERRSTRGKVNILDQSNLSLLRIIDEWCTIEANSYPIQDKKIVKKIKSEIKRFIYANILHKTKVNFNLFKTFYNYKYNYDLKYVNSQFLFEIYSTSSKPFYHVLKNYHQERGKNYYTYFSEMDENNLNSSENIERENNIFGNTRRYMENFFHIKQRLSNNGLIEEEGIGRDIGEGLLLTQVYTAMTCCCLILIKNKYYLDFLCLYLYFKSFFSINKLILWENTILHFTTHEKVLSLFFLLTNITMYINNEKKLGRQVDTYTEGKSFFNFDKLNEDINIGNVTELSFNLLLNLRVKINFNDTNYDLNVRKYQNICNFILLFHNKLTDTCVLKLNELTGLTNKCKLYIMEKKKKKNDTNMRINRNSPFANDPFANNPFANDPFANDPFAHAPFAHAPFANDPFANDPFANAPFELSLGKTSPHISSRHNTDNEQQKGIHFSLPIDMKQCVHNNNLSLFINPCKNIFLPNENARMSIDGNKTYFLRQNDDHTTLLYSTNLQGGKDDILKNHTLKGIIGKDSHTDRKIRLSFCHSRDILSFSPEDIYNEDEEVYNYLFTNSSCYRKNENKIKVRNNDVGSFFNRTDDMYICKEDSTYANDKFFLWNKSYSGDTSVLKIMEKKIVIERKEKYKNYFLSIINSIYVTVHKNSIYSINNRIEEYRVLILKRFFPFFCKKGYDDFDLTPEWQQKVLSCLLGYANEIFPCHSDRKKTSTTVRGKTKVAHDVHEEGNTRSHVFTSLGEANVCSEELEMLERGAIYISRNIICVDDNIAFWNKKKGRRAIRLCFEPFRSCFSSIFYQKYFHIFVYFSKVGTLVRYIKMFVHVFTKIFFQSGGGGDGGGVHSRIRDGCESGVRDGLSSLGNRSSRGDLSSLGIRSSRGGLSSLGSRCTRGDLASGDLVPLGDVFICYVNAVREYILFYEEKVREVILQRRVSSPLDVYNKIKKYAECIELLSFLCSSYTTTRDEIFCKKFFTFCKTKSSPFGKNSSIARKKLANEYNVFSNIIYGICHENCEKKHLQEEEGCRCNENKNKDQLQNGQFSNEWDVNGKNAPAKKDTCVQYHNLFIFPRGNELLSYIYRYYYIFLHSSKKNLENLCRYIFFKIIKPFLHFLYSYVYIGVNKDHYHEYVINRKVGAQFFFVYRDRVMYYDKRRLSSCPVLSLPMFLKYIIELVHSAGRILRAASQEDFYMAIPKISHFRHRRHCKCVKKRGEINKKEMNQVGTKDEIDIPKLLCAASMNRVNDILSFYNNPQYKNVGEEKETFENVFIECWNDERHLADVYRNTNANIRKKMKKSYCSFYRFLRRRMRDGACSTDDVSGVSGVSGEDDVSGEGDVSEDDVSGKESTEGDSTCARRRKNARTCMLGRMHDLRIMGKAGKTIWRKRLPKKGNHRVLPPFKGHTFAEKGYTAIEMSRHGNKRFGEQRKGDNNKKTTLFVKSLRKRKFYGVTNADCTQYSCESTNKRKFFHGGSIKNCINSENMYIIPHDENDTANEERNIHEKKMKGILNFISCTHFGKSEKNLYEKEDLLKLDVRVKSDRKLENIILFTTMRKKQKFKIKSVNYCIYRNIFVPIEKHFKNVNNILIYTFLVKKKLLLYLCQVKCALFGEQDENCNILTDLLFRKKGNNKDVVRTRYRYEQGIKKGKNILNFNFNFNEKYISVEDISRKFFHINVEIKIPSILKIYFDDEVVKNYTNVYKLVSLYYYTLQSLNGIYLILRFYAKPLAYYDKRKKNIHWVHFESIKKKDKENKREREEKNSVSTSCKAKNSNKTNFKYIDIVNTIAEKNNFWEHNDECSRDIPCVITRNINSMYITKEKYLNIGIDQSLILNDKVYKFLEKVKMFNDLIHDFNHIRREMYFIITHIYDYVINMNIFKNYFFFFQKILNSKLYYNIFNYHQTLTKNILHFSFLSSSFFSFNRTILNIINLVEHLKILTKSLVPFFLNNGTEIYSFFFLFEKNFTILHKNITILTSSNAQEIFKNFYVYRLNFLSHIRLFKDTDFGCIYNLFFFNGYYSRFLDDA</sequence>
<proteinExistence type="predicted"/>
<evidence type="ECO:0000259" key="3">
    <source>
        <dbReference type="Pfam" id="PF17681"/>
    </source>
</evidence>
<protein>
    <recommendedName>
        <fullName evidence="3">Gamma tubulin complex component protein N-terminal domain-containing protein</fullName>
    </recommendedName>
</protein>
<dbReference type="Proteomes" id="UP000243200">
    <property type="component" value="Chromosome 8"/>
</dbReference>
<evidence type="ECO:0000313" key="4">
    <source>
        <dbReference type="EMBL" id="SBT76809.1"/>
    </source>
</evidence>
<feature type="compositionally biased region" description="Acidic residues" evidence="2">
    <location>
        <begin position="1329"/>
        <end position="1343"/>
    </location>
</feature>
<evidence type="ECO:0000256" key="1">
    <source>
        <dbReference type="ARBA" id="ARBA00022701"/>
    </source>
</evidence>
<feature type="region of interest" description="Disordered" evidence="2">
    <location>
        <begin position="1316"/>
        <end position="1358"/>
    </location>
</feature>
<organism evidence="4 5">
    <name type="scientific">Plasmodium ovale</name>
    <name type="common">malaria parasite P. ovale</name>
    <dbReference type="NCBI Taxonomy" id="36330"/>
    <lineage>
        <taxon>Eukaryota</taxon>
        <taxon>Sar</taxon>
        <taxon>Alveolata</taxon>
        <taxon>Apicomplexa</taxon>
        <taxon>Aconoidasida</taxon>
        <taxon>Haemosporida</taxon>
        <taxon>Plasmodiidae</taxon>
        <taxon>Plasmodium</taxon>
        <taxon>Plasmodium (Plasmodium)</taxon>
    </lineage>
</organism>
<name>A0A1C3KRV9_PLAOA</name>
<dbReference type="Pfam" id="PF17681">
    <property type="entry name" value="GCP_N_terminal"/>
    <property type="match status" value="1"/>
</dbReference>
<feature type="compositionally biased region" description="Low complexity" evidence="2">
    <location>
        <begin position="1319"/>
        <end position="1328"/>
    </location>
</feature>
<keyword evidence="1" id="KW-0493">Microtubule</keyword>
<dbReference type="GO" id="GO:0005874">
    <property type="term" value="C:microtubule"/>
    <property type="evidence" value="ECO:0007669"/>
    <property type="project" value="UniProtKB-KW"/>
</dbReference>
<dbReference type="InterPro" id="IPR041470">
    <property type="entry name" value="GCP_N"/>
</dbReference>
<feature type="domain" description="Gamma tubulin complex component protein N-terminal" evidence="3">
    <location>
        <begin position="1074"/>
        <end position="1190"/>
    </location>
</feature>
<dbReference type="OrthoDB" id="775571at2759"/>
<dbReference type="EMBL" id="LT594512">
    <property type="protein sequence ID" value="SBT76809.1"/>
    <property type="molecule type" value="Genomic_DNA"/>
</dbReference>
<dbReference type="VEuPathDB" id="PlasmoDB:POWCR01_080030400"/>
<accession>A0A1C3KRV9</accession>